<proteinExistence type="predicted"/>
<organism evidence="1 2">
    <name type="scientific">Gossypium barbadense</name>
    <name type="common">Sea Island cotton</name>
    <name type="synonym">Hibiscus barbadensis</name>
    <dbReference type="NCBI Taxonomy" id="3634"/>
    <lineage>
        <taxon>Eukaryota</taxon>
        <taxon>Viridiplantae</taxon>
        <taxon>Streptophyta</taxon>
        <taxon>Embryophyta</taxon>
        <taxon>Tracheophyta</taxon>
        <taxon>Spermatophyta</taxon>
        <taxon>Magnoliopsida</taxon>
        <taxon>eudicotyledons</taxon>
        <taxon>Gunneridae</taxon>
        <taxon>Pentapetalae</taxon>
        <taxon>rosids</taxon>
        <taxon>malvids</taxon>
        <taxon>Malvales</taxon>
        <taxon>Malvaceae</taxon>
        <taxon>Malvoideae</taxon>
        <taxon>Gossypium</taxon>
    </lineage>
</organism>
<dbReference type="OrthoDB" id="1745894at2759"/>
<sequence length="94" mass="10225">MSNNKLEGKAAVITGGASIIDKTTASLFADQGARVVVVIARSTLMLVIKSRSKLWWNGRSNIAGFRSERSLSILLSSATFATTWPNRLNVTRLM</sequence>
<gene>
    <name evidence="1" type="ORF">GOBAR_AA19519</name>
</gene>
<dbReference type="InterPro" id="IPR036291">
    <property type="entry name" value="NAD(P)-bd_dom_sf"/>
</dbReference>
<evidence type="ECO:0000313" key="1">
    <source>
        <dbReference type="EMBL" id="PPS01141.1"/>
    </source>
</evidence>
<dbReference type="SUPFAM" id="SSF51735">
    <property type="entry name" value="NAD(P)-binding Rossmann-fold domains"/>
    <property type="match status" value="1"/>
</dbReference>
<name>A0A2P5XCR9_GOSBA</name>
<reference evidence="1 2" key="1">
    <citation type="submission" date="2015-01" db="EMBL/GenBank/DDBJ databases">
        <title>Genome of allotetraploid Gossypium barbadense reveals genomic plasticity and fiber elongation in cotton evolution.</title>
        <authorList>
            <person name="Chen X."/>
            <person name="Liu X."/>
            <person name="Zhao B."/>
            <person name="Zheng H."/>
            <person name="Hu Y."/>
            <person name="Lu G."/>
            <person name="Yang C."/>
            <person name="Chen J."/>
            <person name="Shan C."/>
            <person name="Zhang L."/>
            <person name="Zhou Y."/>
            <person name="Wang L."/>
            <person name="Guo W."/>
            <person name="Bai Y."/>
            <person name="Ruan J."/>
            <person name="Shangguan X."/>
            <person name="Mao Y."/>
            <person name="Jiang J."/>
            <person name="Zhu Y."/>
            <person name="Lei J."/>
            <person name="Kang H."/>
            <person name="Chen S."/>
            <person name="He X."/>
            <person name="Wang R."/>
            <person name="Wang Y."/>
            <person name="Chen J."/>
            <person name="Wang L."/>
            <person name="Yu S."/>
            <person name="Wang B."/>
            <person name="Wei J."/>
            <person name="Song S."/>
            <person name="Lu X."/>
            <person name="Gao Z."/>
            <person name="Gu W."/>
            <person name="Deng X."/>
            <person name="Ma D."/>
            <person name="Wang S."/>
            <person name="Liang W."/>
            <person name="Fang L."/>
            <person name="Cai C."/>
            <person name="Zhu X."/>
            <person name="Zhou B."/>
            <person name="Zhang Y."/>
            <person name="Chen Z."/>
            <person name="Xu S."/>
            <person name="Zhu R."/>
            <person name="Wang S."/>
            <person name="Zhang T."/>
            <person name="Zhao G."/>
        </authorList>
    </citation>
    <scope>NUCLEOTIDE SEQUENCE [LARGE SCALE GENOMIC DNA]</scope>
    <source>
        <strain evidence="2">cv. Xinhai21</strain>
        <tissue evidence="1">Leaf</tissue>
    </source>
</reference>
<accession>A0A2P5XCR9</accession>
<protein>
    <submittedName>
        <fullName evidence="1">Uncharacterized protein</fullName>
    </submittedName>
</protein>
<dbReference type="EMBL" id="KZ665163">
    <property type="protein sequence ID" value="PPS01141.1"/>
    <property type="molecule type" value="Genomic_DNA"/>
</dbReference>
<evidence type="ECO:0000313" key="2">
    <source>
        <dbReference type="Proteomes" id="UP000239757"/>
    </source>
</evidence>
<dbReference type="AlphaFoldDB" id="A0A2P5XCR9"/>
<dbReference type="Proteomes" id="UP000239757">
    <property type="component" value="Unassembled WGS sequence"/>
</dbReference>
<dbReference type="Gene3D" id="3.40.50.720">
    <property type="entry name" value="NAD(P)-binding Rossmann-like Domain"/>
    <property type="match status" value="1"/>
</dbReference>